<dbReference type="PANTHER" id="PTHR12083:SF9">
    <property type="entry name" value="BIFUNCTIONAL POLYNUCLEOTIDE PHOSPHATASE_KINASE"/>
    <property type="match status" value="1"/>
</dbReference>
<dbReference type="PANTHER" id="PTHR12083">
    <property type="entry name" value="BIFUNCTIONAL POLYNUCLEOTIDE PHOSPHATASE/KINASE"/>
    <property type="match status" value="1"/>
</dbReference>
<dbReference type="Pfam" id="PF08645">
    <property type="entry name" value="PNK3P"/>
    <property type="match status" value="1"/>
</dbReference>
<feature type="region of interest" description="Disordered" evidence="1">
    <location>
        <begin position="1"/>
        <end position="41"/>
    </location>
</feature>
<dbReference type="Pfam" id="PF13671">
    <property type="entry name" value="AAA_33"/>
    <property type="match status" value="1"/>
</dbReference>
<sequence>MEQPPAKRVKVDIDLTASETSTTTPAPAPASHAGAGAAAAKKKPAIASIFHPPAPSKGRWLADLRRKSSKSGGAGHFVWDDPQPSTKIAAFDIDGTLIVPRDGRKFPKNETDWTWLKPQVVPKLRQLHQDGFAIVWISNQAGNSSQQLKFKNKMPLMCRVLDVPVRVLAAWGHDEYRKSSTGMWDAFVRDWNGGVQIDYQQSFYVGDAAGRAGDHNDTDRKLALNCGLKFLTPEEFFLNKPPMPFALKGWDPSTHDHDGPLFSPTSSPLLPRRNSEFEDEHPPEVVIFVGFPGSGKTSFYKTHFAPKGYVHVNQDTLRTRSACLDLVSSCLSSSPPKSCVVDNTSPSRSVRAEYVSLIRAQFPGTKIRCFYFTAPMQLAMHNAVYRALCEPVDGGNGKMREVLPMIAFMTFRSNLEIPTPSEGFDEIKKINFKFEGTSEQRKNWTRWLADIYPLKTLAPAKAKGKGASTSQRK</sequence>
<dbReference type="AlphaFoldDB" id="A0A9P7B3Z2"/>
<dbReference type="InterPro" id="IPR006551">
    <property type="entry name" value="Polynucleotide_phosphatase"/>
</dbReference>
<evidence type="ECO:0000313" key="2">
    <source>
        <dbReference type="EMBL" id="KAG0658357.1"/>
    </source>
</evidence>
<dbReference type="OrthoDB" id="19045at2759"/>
<dbReference type="InterPro" id="IPR036412">
    <property type="entry name" value="HAD-like_sf"/>
</dbReference>
<dbReference type="Gene3D" id="3.40.50.300">
    <property type="entry name" value="P-loop containing nucleotide triphosphate hydrolases"/>
    <property type="match status" value="1"/>
</dbReference>
<dbReference type="FunFam" id="3.40.50.300:FF:000737">
    <property type="entry name" value="Bifunctional polynucleotide phosphatase/kinase"/>
    <property type="match status" value="1"/>
</dbReference>
<reference evidence="2 3" key="1">
    <citation type="submission" date="2020-11" db="EMBL/GenBank/DDBJ databases">
        <title>Kefir isolates.</title>
        <authorList>
            <person name="Marcisauskas S."/>
            <person name="Kim Y."/>
            <person name="Blasche S."/>
        </authorList>
    </citation>
    <scope>NUCLEOTIDE SEQUENCE [LARGE SCALE GENOMIC DNA]</scope>
    <source>
        <strain evidence="2 3">KR</strain>
    </source>
</reference>
<dbReference type="NCBIfam" id="TIGR01664">
    <property type="entry name" value="DNA-3'-Pase"/>
    <property type="match status" value="1"/>
</dbReference>
<dbReference type="GO" id="GO:0046403">
    <property type="term" value="F:polynucleotide 3'-phosphatase activity"/>
    <property type="evidence" value="ECO:0007669"/>
    <property type="project" value="TreeGrafter"/>
</dbReference>
<dbReference type="InterPro" id="IPR023214">
    <property type="entry name" value="HAD_sf"/>
</dbReference>
<dbReference type="GO" id="GO:0006281">
    <property type="term" value="P:DNA repair"/>
    <property type="evidence" value="ECO:0007669"/>
    <property type="project" value="TreeGrafter"/>
</dbReference>
<proteinExistence type="predicted"/>
<dbReference type="InterPro" id="IPR006549">
    <property type="entry name" value="HAD-SF_hydro_IIIA"/>
</dbReference>
<protein>
    <submittedName>
        <fullName evidence="2">Uncharacterized protein</fullName>
    </submittedName>
</protein>
<dbReference type="SUPFAM" id="SSF52540">
    <property type="entry name" value="P-loop containing nucleoside triphosphate hydrolases"/>
    <property type="match status" value="1"/>
</dbReference>
<dbReference type="Proteomes" id="UP000777482">
    <property type="component" value="Unassembled WGS sequence"/>
</dbReference>
<evidence type="ECO:0000313" key="3">
    <source>
        <dbReference type="Proteomes" id="UP000777482"/>
    </source>
</evidence>
<dbReference type="InterPro" id="IPR027417">
    <property type="entry name" value="P-loop_NTPase"/>
</dbReference>
<dbReference type="Gene3D" id="3.40.50.1000">
    <property type="entry name" value="HAD superfamily/HAD-like"/>
    <property type="match status" value="1"/>
</dbReference>
<dbReference type="SUPFAM" id="SSF56784">
    <property type="entry name" value="HAD-like"/>
    <property type="match status" value="1"/>
</dbReference>
<keyword evidence="3" id="KW-1185">Reference proteome</keyword>
<evidence type="ECO:0000256" key="1">
    <source>
        <dbReference type="SAM" id="MobiDB-lite"/>
    </source>
</evidence>
<comment type="caution">
    <text evidence="2">The sequence shown here is derived from an EMBL/GenBank/DDBJ whole genome shotgun (WGS) entry which is preliminary data.</text>
</comment>
<gene>
    <name evidence="2" type="ORF">C6P46_005813</name>
</gene>
<accession>A0A9P7B3Z2</accession>
<name>A0A9P7B3Z2_RHOMI</name>
<dbReference type="EMBL" id="PUHQ01000067">
    <property type="protein sequence ID" value="KAG0658357.1"/>
    <property type="molecule type" value="Genomic_DNA"/>
</dbReference>
<feature type="compositionally biased region" description="Low complexity" evidence="1">
    <location>
        <begin position="16"/>
        <end position="39"/>
    </location>
</feature>
<dbReference type="NCBIfam" id="TIGR01662">
    <property type="entry name" value="HAD-SF-IIIA"/>
    <property type="match status" value="1"/>
</dbReference>
<organism evidence="2 3">
    <name type="scientific">Rhodotorula mucilaginosa</name>
    <name type="common">Yeast</name>
    <name type="synonym">Rhodotorula rubra</name>
    <dbReference type="NCBI Taxonomy" id="5537"/>
    <lineage>
        <taxon>Eukaryota</taxon>
        <taxon>Fungi</taxon>
        <taxon>Dikarya</taxon>
        <taxon>Basidiomycota</taxon>
        <taxon>Pucciniomycotina</taxon>
        <taxon>Microbotryomycetes</taxon>
        <taxon>Sporidiobolales</taxon>
        <taxon>Sporidiobolaceae</taxon>
        <taxon>Rhodotorula</taxon>
    </lineage>
</organism>
<dbReference type="InterPro" id="IPR013954">
    <property type="entry name" value="PNK3P"/>
</dbReference>
<dbReference type="GO" id="GO:0003690">
    <property type="term" value="F:double-stranded DNA binding"/>
    <property type="evidence" value="ECO:0007669"/>
    <property type="project" value="TreeGrafter"/>
</dbReference>
<dbReference type="GO" id="GO:0046404">
    <property type="term" value="F:ATP-dependent polydeoxyribonucleotide 5'-hydroxyl-kinase activity"/>
    <property type="evidence" value="ECO:0007669"/>
    <property type="project" value="TreeGrafter"/>
</dbReference>